<comment type="caution">
    <text evidence="9">The sequence shown here is derived from an EMBL/GenBank/DDBJ whole genome shotgun (WGS) entry which is preliminary data.</text>
</comment>
<protein>
    <submittedName>
        <fullName evidence="9">MFS transporter</fullName>
    </submittedName>
</protein>
<reference evidence="9 10" key="1">
    <citation type="submission" date="2019-06" db="EMBL/GenBank/DDBJ databases">
        <title>Whole genome shotgun sequence of Streptomyces cacaoi subsp. cacaoi NBRC 12748.</title>
        <authorList>
            <person name="Hosoyama A."/>
            <person name="Uohara A."/>
            <person name="Ohji S."/>
            <person name="Ichikawa N."/>
        </authorList>
    </citation>
    <scope>NUCLEOTIDE SEQUENCE [LARGE SCALE GENOMIC DNA]</scope>
    <source>
        <strain evidence="9 10">NBRC 12748</strain>
    </source>
</reference>
<evidence type="ECO:0000256" key="2">
    <source>
        <dbReference type="ARBA" id="ARBA00022475"/>
    </source>
</evidence>
<evidence type="ECO:0000313" key="10">
    <source>
        <dbReference type="Proteomes" id="UP000319210"/>
    </source>
</evidence>
<dbReference type="AlphaFoldDB" id="A0A4Y3QU37"/>
<dbReference type="GO" id="GO:0022857">
    <property type="term" value="F:transmembrane transporter activity"/>
    <property type="evidence" value="ECO:0007669"/>
    <property type="project" value="InterPro"/>
</dbReference>
<evidence type="ECO:0000256" key="4">
    <source>
        <dbReference type="ARBA" id="ARBA00022989"/>
    </source>
</evidence>
<keyword evidence="4 7" id="KW-1133">Transmembrane helix</keyword>
<gene>
    <name evidence="9" type="ORF">SCA03_10200</name>
</gene>
<evidence type="ECO:0000256" key="3">
    <source>
        <dbReference type="ARBA" id="ARBA00022692"/>
    </source>
</evidence>
<dbReference type="Pfam" id="PF07690">
    <property type="entry name" value="MFS_1"/>
    <property type="match status" value="1"/>
</dbReference>
<evidence type="ECO:0000259" key="8">
    <source>
        <dbReference type="PROSITE" id="PS50850"/>
    </source>
</evidence>
<dbReference type="PROSITE" id="PS50850">
    <property type="entry name" value="MFS"/>
    <property type="match status" value="1"/>
</dbReference>
<dbReference type="CDD" id="cd06173">
    <property type="entry name" value="MFS_MefA_like"/>
    <property type="match status" value="1"/>
</dbReference>
<feature type="transmembrane region" description="Helical" evidence="7">
    <location>
        <begin position="24"/>
        <end position="49"/>
    </location>
</feature>
<dbReference type="PANTHER" id="PTHR23513:SF11">
    <property type="entry name" value="STAPHYLOFERRIN A TRANSPORTER"/>
    <property type="match status" value="1"/>
</dbReference>
<dbReference type="InterPro" id="IPR011701">
    <property type="entry name" value="MFS"/>
</dbReference>
<keyword evidence="10" id="KW-1185">Reference proteome</keyword>
<dbReference type="GO" id="GO:0005886">
    <property type="term" value="C:plasma membrane"/>
    <property type="evidence" value="ECO:0007669"/>
    <property type="project" value="UniProtKB-SubCell"/>
</dbReference>
<comment type="subcellular location">
    <subcellularLocation>
        <location evidence="1">Cell membrane</location>
        <topology evidence="1">Multi-pass membrane protein</topology>
    </subcellularLocation>
</comment>
<organism evidence="9 10">
    <name type="scientific">Streptomyces cacaoi</name>
    <dbReference type="NCBI Taxonomy" id="1898"/>
    <lineage>
        <taxon>Bacteria</taxon>
        <taxon>Bacillati</taxon>
        <taxon>Actinomycetota</taxon>
        <taxon>Actinomycetes</taxon>
        <taxon>Kitasatosporales</taxon>
        <taxon>Streptomycetaceae</taxon>
        <taxon>Streptomyces</taxon>
    </lineage>
</organism>
<keyword evidence="2" id="KW-1003">Cell membrane</keyword>
<feature type="transmembrane region" description="Helical" evidence="7">
    <location>
        <begin position="354"/>
        <end position="376"/>
    </location>
</feature>
<name>A0A4Y3QU37_STRCI</name>
<evidence type="ECO:0000256" key="5">
    <source>
        <dbReference type="ARBA" id="ARBA00023136"/>
    </source>
</evidence>
<evidence type="ECO:0000256" key="7">
    <source>
        <dbReference type="SAM" id="Phobius"/>
    </source>
</evidence>
<dbReference type="EMBL" id="BJMM01000003">
    <property type="protein sequence ID" value="GEB48469.1"/>
    <property type="molecule type" value="Genomic_DNA"/>
</dbReference>
<dbReference type="InterPro" id="IPR020846">
    <property type="entry name" value="MFS_dom"/>
</dbReference>
<dbReference type="Gene3D" id="1.20.1250.20">
    <property type="entry name" value="MFS general substrate transporter like domains"/>
    <property type="match status" value="1"/>
</dbReference>
<evidence type="ECO:0000256" key="6">
    <source>
        <dbReference type="SAM" id="MobiDB-lite"/>
    </source>
</evidence>
<accession>A0A4Y3QU37</accession>
<feature type="transmembrane region" description="Helical" evidence="7">
    <location>
        <begin position="317"/>
        <end position="342"/>
    </location>
</feature>
<feature type="transmembrane region" description="Helical" evidence="7">
    <location>
        <begin position="382"/>
        <end position="404"/>
    </location>
</feature>
<feature type="region of interest" description="Disordered" evidence="6">
    <location>
        <begin position="414"/>
        <end position="451"/>
    </location>
</feature>
<feature type="transmembrane region" description="Helical" evidence="7">
    <location>
        <begin position="169"/>
        <end position="198"/>
    </location>
</feature>
<feature type="transmembrane region" description="Helical" evidence="7">
    <location>
        <begin position="230"/>
        <end position="252"/>
    </location>
</feature>
<dbReference type="Proteomes" id="UP000319210">
    <property type="component" value="Unassembled WGS sequence"/>
</dbReference>
<feature type="transmembrane region" description="Helical" evidence="7">
    <location>
        <begin position="102"/>
        <end position="124"/>
    </location>
</feature>
<sequence length="451" mass="47012">MATRPSPPVRGALRRLEVLREANFRIFFAGYTTSMLGTSMATVALSFAVLEATGSLSDLSFVMAARIVPMVVFLLGGGILGDRLPRRMIMLCSDWLRALTQGSLAVLLMTGSAQLWQLLLLAALGGVGEAFFKPSFDGLVPHVVSAPRLPDANTMLGLGNSVASVAGPALAGLLVTLVSPATVLLVDAGTYALCALFLMRLRVPESRAASTPGLLSELRAGWGLFTGHRWLWIVTLQFTMFNFVVWAPYLVLGPAAADATYTGASSWGTIVSVYGAGSILGALFLLGRRPNRPLLITTLVTVLWAAPSAALAAQAPLVVVCAGALSAGVANSVFNALWMTTIQQHVPQDALSRVMSYVSFGAYSIGPLGLALAGPVAEHTSISAVLAVGVCWQLAANAFILCLPSVRGVRLTHRAAGSATEPAGERETAATGDEDDPGATETEPAGTPRPS</sequence>
<feature type="transmembrane region" description="Helical" evidence="7">
    <location>
        <begin position="264"/>
        <end position="286"/>
    </location>
</feature>
<keyword evidence="3 7" id="KW-0812">Transmembrane</keyword>
<evidence type="ECO:0000256" key="1">
    <source>
        <dbReference type="ARBA" id="ARBA00004651"/>
    </source>
</evidence>
<dbReference type="SUPFAM" id="SSF103473">
    <property type="entry name" value="MFS general substrate transporter"/>
    <property type="match status" value="1"/>
</dbReference>
<dbReference type="PANTHER" id="PTHR23513">
    <property type="entry name" value="INTEGRAL MEMBRANE EFFLUX PROTEIN-RELATED"/>
    <property type="match status" value="1"/>
</dbReference>
<keyword evidence="5 7" id="KW-0472">Membrane</keyword>
<evidence type="ECO:0000313" key="9">
    <source>
        <dbReference type="EMBL" id="GEB48469.1"/>
    </source>
</evidence>
<dbReference type="OrthoDB" id="4528313at2"/>
<feature type="transmembrane region" description="Helical" evidence="7">
    <location>
        <begin position="293"/>
        <end position="311"/>
    </location>
</feature>
<feature type="transmembrane region" description="Helical" evidence="7">
    <location>
        <begin position="61"/>
        <end position="81"/>
    </location>
</feature>
<dbReference type="RefSeq" id="WP_086815630.1">
    <property type="nucleotide sequence ID" value="NZ_BJMM01000003.1"/>
</dbReference>
<dbReference type="InterPro" id="IPR036259">
    <property type="entry name" value="MFS_trans_sf"/>
</dbReference>
<feature type="domain" description="Major facilitator superfamily (MFS) profile" evidence="8">
    <location>
        <begin position="18"/>
        <end position="407"/>
    </location>
</feature>
<proteinExistence type="predicted"/>